<dbReference type="Proteomes" id="UP001596066">
    <property type="component" value="Unassembled WGS sequence"/>
</dbReference>
<dbReference type="EMBL" id="JBHSOC010000056">
    <property type="protein sequence ID" value="MFC5644864.1"/>
    <property type="molecule type" value="Genomic_DNA"/>
</dbReference>
<name>A0ABW0VIQ1_9ACTN</name>
<feature type="transmembrane region" description="Helical" evidence="1">
    <location>
        <begin position="31"/>
        <end position="48"/>
    </location>
</feature>
<proteinExistence type="predicted"/>
<keyword evidence="1" id="KW-0472">Membrane</keyword>
<evidence type="ECO:0000256" key="1">
    <source>
        <dbReference type="SAM" id="Phobius"/>
    </source>
</evidence>
<keyword evidence="1" id="KW-0812">Transmembrane</keyword>
<evidence type="ECO:0000313" key="2">
    <source>
        <dbReference type="EMBL" id="MFC5644864.1"/>
    </source>
</evidence>
<organism evidence="2 3">
    <name type="scientific">Kitasatospora cinereorecta</name>
    <dbReference type="NCBI Taxonomy" id="285560"/>
    <lineage>
        <taxon>Bacteria</taxon>
        <taxon>Bacillati</taxon>
        <taxon>Actinomycetota</taxon>
        <taxon>Actinomycetes</taxon>
        <taxon>Kitasatosporales</taxon>
        <taxon>Streptomycetaceae</taxon>
        <taxon>Kitasatospora</taxon>
    </lineage>
</organism>
<feature type="transmembrane region" description="Helical" evidence="1">
    <location>
        <begin position="95"/>
        <end position="117"/>
    </location>
</feature>
<reference evidence="3" key="1">
    <citation type="journal article" date="2019" name="Int. J. Syst. Evol. Microbiol.">
        <title>The Global Catalogue of Microorganisms (GCM) 10K type strain sequencing project: providing services to taxonomists for standard genome sequencing and annotation.</title>
        <authorList>
            <consortium name="The Broad Institute Genomics Platform"/>
            <consortium name="The Broad Institute Genome Sequencing Center for Infectious Disease"/>
            <person name="Wu L."/>
            <person name="Ma J."/>
        </authorList>
    </citation>
    <scope>NUCLEOTIDE SEQUENCE [LARGE SCALE GENOMIC DNA]</scope>
    <source>
        <strain evidence="3">CGMCC 4.1622</strain>
    </source>
</reference>
<dbReference type="RefSeq" id="WP_380231886.1">
    <property type="nucleotide sequence ID" value="NZ_JBHSOC010000056.1"/>
</dbReference>
<evidence type="ECO:0000313" key="3">
    <source>
        <dbReference type="Proteomes" id="UP001596066"/>
    </source>
</evidence>
<keyword evidence="1" id="KW-1133">Transmembrane helix</keyword>
<accession>A0ABW0VIQ1</accession>
<sequence length="251" mass="27729">MGIGYLLLYAALALVALWLVAELLLQSRAPLHWRAVALGGFLCVVAGMQLQSVIVIGLGAAAFAVGQVFVTLSVKRGQPVGWSLRRPDGSLPGPLARVPLLAAATGGVAAATAVAAVPQVGEVGPIEDEQPAAPFAYEQLQEIGDDGVYAEEPAAQTYYQQPDQQQQQGYYQQGYEQQQWQQQPVYGYDAYGQPVYQDPYAQQQQYQQQYQATGWTDPQAAQQQQSWEYQQQYQQAYGYQQPQTWDYQQQS</sequence>
<feature type="transmembrane region" description="Helical" evidence="1">
    <location>
        <begin position="6"/>
        <end position="24"/>
    </location>
</feature>
<feature type="transmembrane region" description="Helical" evidence="1">
    <location>
        <begin position="54"/>
        <end position="74"/>
    </location>
</feature>
<comment type="caution">
    <text evidence="2">The sequence shown here is derived from an EMBL/GenBank/DDBJ whole genome shotgun (WGS) entry which is preliminary data.</text>
</comment>
<protein>
    <submittedName>
        <fullName evidence="2">Uncharacterized protein</fullName>
    </submittedName>
</protein>
<keyword evidence="3" id="KW-1185">Reference proteome</keyword>
<gene>
    <name evidence="2" type="ORF">ACFPZF_26355</name>
</gene>